<evidence type="ECO:0000313" key="4">
    <source>
        <dbReference type="Proteomes" id="UP000006069"/>
    </source>
</evidence>
<dbReference type="eggNOG" id="COG0589">
    <property type="taxonomic scope" value="Bacteria"/>
</dbReference>
<dbReference type="HOGENOM" id="CLU_049301_16_2_11"/>
<proteinExistence type="inferred from homology"/>
<evidence type="ECO:0000313" key="3">
    <source>
        <dbReference type="EMBL" id="EJZ83555.1"/>
    </source>
</evidence>
<protein>
    <recommendedName>
        <fullName evidence="2">UspA domain-containing protein</fullName>
    </recommendedName>
</protein>
<name>K0Z847_9ACTN</name>
<dbReference type="PRINTS" id="PR01438">
    <property type="entry name" value="UNVRSLSTRESS"/>
</dbReference>
<dbReference type="RefSeq" id="WP_009139274.1">
    <property type="nucleotide sequence ID" value="NZ_JH815198.1"/>
</dbReference>
<comment type="similarity">
    <text evidence="1">Belongs to the universal stress protein A family.</text>
</comment>
<dbReference type="InterPro" id="IPR014729">
    <property type="entry name" value="Rossmann-like_a/b/a_fold"/>
</dbReference>
<dbReference type="PANTHER" id="PTHR46268:SF6">
    <property type="entry name" value="UNIVERSAL STRESS PROTEIN UP12"/>
    <property type="match status" value="1"/>
</dbReference>
<dbReference type="EMBL" id="ADMD01000007">
    <property type="protein sequence ID" value="EJZ83555.1"/>
    <property type="molecule type" value="Genomic_DNA"/>
</dbReference>
<dbReference type="PANTHER" id="PTHR46268">
    <property type="entry name" value="STRESS RESPONSE PROTEIN NHAX"/>
    <property type="match status" value="1"/>
</dbReference>
<dbReference type="SUPFAM" id="SSF52402">
    <property type="entry name" value="Adenine nucleotide alpha hydrolases-like"/>
    <property type="match status" value="1"/>
</dbReference>
<evidence type="ECO:0000256" key="1">
    <source>
        <dbReference type="ARBA" id="ARBA00008791"/>
    </source>
</evidence>
<dbReference type="Pfam" id="PF00582">
    <property type="entry name" value="Usp"/>
    <property type="match status" value="1"/>
</dbReference>
<dbReference type="InParanoid" id="K0Z847"/>
<gene>
    <name evidence="3" type="ORF">HMPREF9451_01067</name>
</gene>
<dbReference type="InterPro" id="IPR006016">
    <property type="entry name" value="UspA"/>
</dbReference>
<dbReference type="AlphaFoldDB" id="K0Z847"/>
<evidence type="ECO:0000259" key="2">
    <source>
        <dbReference type="Pfam" id="PF00582"/>
    </source>
</evidence>
<feature type="domain" description="UspA" evidence="2">
    <location>
        <begin position="5"/>
        <end position="144"/>
    </location>
</feature>
<organism evidence="3 4">
    <name type="scientific">Slackia piriformis YIT 12062</name>
    <dbReference type="NCBI Taxonomy" id="742818"/>
    <lineage>
        <taxon>Bacteria</taxon>
        <taxon>Bacillati</taxon>
        <taxon>Actinomycetota</taxon>
        <taxon>Coriobacteriia</taxon>
        <taxon>Eggerthellales</taxon>
        <taxon>Eggerthellaceae</taxon>
        <taxon>Slackia</taxon>
    </lineage>
</organism>
<accession>K0Z847</accession>
<sequence length="144" mass="15126">MALSKILVAYDGSQAGASALDLAADIAGTNPNVKVDVVNVVAIPMLTDEQLISFASVLELMERDAKELLGKAVDHLDEIGLENEVETFMLNGTDPAIEISKLADQDSYDMVVIGSRGLGGIKGYLGSVGHKLLSICSKPVLVAK</sequence>
<reference evidence="3 4" key="1">
    <citation type="submission" date="2012-08" db="EMBL/GenBank/DDBJ databases">
        <title>The Genome Sequence of Slackia piriformis YIT 12062.</title>
        <authorList>
            <consortium name="The Broad Institute Genome Sequencing Platform"/>
            <person name="Earl A."/>
            <person name="Ward D."/>
            <person name="Feldgarden M."/>
            <person name="Gevers D."/>
            <person name="Morotomi M."/>
            <person name="Walker B."/>
            <person name="Young S.K."/>
            <person name="Zeng Q."/>
            <person name="Gargeya S."/>
            <person name="Fitzgerald M."/>
            <person name="Haas B."/>
            <person name="Abouelleil A."/>
            <person name="Alvarado L."/>
            <person name="Arachchi H.M."/>
            <person name="Berlin A.M."/>
            <person name="Chapman S.B."/>
            <person name="Goldberg J."/>
            <person name="Griggs A."/>
            <person name="Gujja S."/>
            <person name="Hansen M."/>
            <person name="Howarth C."/>
            <person name="Imamovic A."/>
            <person name="Larimer J."/>
            <person name="McCowen C."/>
            <person name="Montmayeur A."/>
            <person name="Murphy C."/>
            <person name="Neiman D."/>
            <person name="Pearson M."/>
            <person name="Priest M."/>
            <person name="Roberts A."/>
            <person name="Saif S."/>
            <person name="Shea T."/>
            <person name="Sisk P."/>
            <person name="Sykes S."/>
            <person name="Wortman J."/>
            <person name="Nusbaum C."/>
            <person name="Birren B."/>
        </authorList>
    </citation>
    <scope>NUCLEOTIDE SEQUENCE [LARGE SCALE GENOMIC DNA]</scope>
    <source>
        <strain evidence="3 4">YIT 12062</strain>
    </source>
</reference>
<dbReference type="Gene3D" id="3.40.50.620">
    <property type="entry name" value="HUPs"/>
    <property type="match status" value="1"/>
</dbReference>
<dbReference type="InterPro" id="IPR006015">
    <property type="entry name" value="Universal_stress_UspA"/>
</dbReference>
<dbReference type="CDD" id="cd00293">
    <property type="entry name" value="USP-like"/>
    <property type="match status" value="1"/>
</dbReference>
<keyword evidence="4" id="KW-1185">Reference proteome</keyword>
<dbReference type="PATRIC" id="fig|742818.3.peg.1128"/>
<dbReference type="Proteomes" id="UP000006069">
    <property type="component" value="Unassembled WGS sequence"/>
</dbReference>
<comment type="caution">
    <text evidence="3">The sequence shown here is derived from an EMBL/GenBank/DDBJ whole genome shotgun (WGS) entry which is preliminary data.</text>
</comment>